<sequence length="190" mass="21614">MDKLICYNHSSFYTPKLFFTNPFHHLPNYVHRQIQQMTSRWNMERQDSLNATLVTGVQNYRFGFVVIVVCGVCSFFAYLFHVDRIFVSTWNVAGKSPPNCLNLEDWLHASPPIDIYVLRKSSFDSSSVTMVALWTKAHKRKDGQLVNSQVAKTLTELSEELSNAASVLKRLNIPPTCPMPSPSVNLFVIG</sequence>
<dbReference type="InterPro" id="IPR045849">
    <property type="entry name" value="IP5P_plant"/>
</dbReference>
<evidence type="ECO:0000256" key="1">
    <source>
        <dbReference type="ARBA" id="ARBA00022801"/>
    </source>
</evidence>
<dbReference type="PANTHER" id="PTHR45666">
    <property type="entry name" value="TYPE IV INOSITOL POLYPHOSPHATE 5-PHOSPHATASE 9"/>
    <property type="match status" value="1"/>
</dbReference>
<dbReference type="EnsemblPlants" id="MELO3C029702.2.1">
    <property type="protein sequence ID" value="MELO3C029702.2.1"/>
    <property type="gene ID" value="MELO3C029702.2"/>
</dbReference>
<dbReference type="Gene3D" id="3.60.10.10">
    <property type="entry name" value="Endonuclease/exonuclease/phosphatase"/>
    <property type="match status" value="1"/>
</dbReference>
<dbReference type="GO" id="GO:0004445">
    <property type="term" value="F:inositol-polyphosphate 5-phosphatase activity"/>
    <property type="evidence" value="ECO:0007669"/>
    <property type="project" value="InterPro"/>
</dbReference>
<dbReference type="GO" id="GO:0004439">
    <property type="term" value="F:phosphatidylinositol-4,5-bisphosphate 5-phosphatase activity"/>
    <property type="evidence" value="ECO:0007669"/>
    <property type="project" value="TreeGrafter"/>
</dbReference>
<evidence type="ECO:0000313" key="3">
    <source>
        <dbReference type="EnsemblPlants" id="MELO3C029702.2.1"/>
    </source>
</evidence>
<proteinExistence type="predicted"/>
<dbReference type="GO" id="GO:0034485">
    <property type="term" value="F:phosphatidylinositol-3,4,5-trisphosphate 5-phosphatase activity"/>
    <property type="evidence" value="ECO:0007669"/>
    <property type="project" value="TreeGrafter"/>
</dbReference>
<feature type="transmembrane region" description="Helical" evidence="2">
    <location>
        <begin position="60"/>
        <end position="80"/>
    </location>
</feature>
<dbReference type="PANTHER" id="PTHR45666:SF22">
    <property type="entry name" value="TYPE I INOSITOL POLYPHOSPHATE 5-PHOSPHATASE 4"/>
    <property type="match status" value="1"/>
</dbReference>
<reference evidence="3" key="1">
    <citation type="submission" date="2023-03" db="UniProtKB">
        <authorList>
            <consortium name="EnsemblPlants"/>
        </authorList>
    </citation>
    <scope>IDENTIFICATION</scope>
</reference>
<keyword evidence="2" id="KW-0812">Transmembrane</keyword>
<organism evidence="3">
    <name type="scientific">Cucumis melo</name>
    <name type="common">Muskmelon</name>
    <dbReference type="NCBI Taxonomy" id="3656"/>
    <lineage>
        <taxon>Eukaryota</taxon>
        <taxon>Viridiplantae</taxon>
        <taxon>Streptophyta</taxon>
        <taxon>Embryophyta</taxon>
        <taxon>Tracheophyta</taxon>
        <taxon>Spermatophyta</taxon>
        <taxon>Magnoliopsida</taxon>
        <taxon>eudicotyledons</taxon>
        <taxon>Gunneridae</taxon>
        <taxon>Pentapetalae</taxon>
        <taxon>rosids</taxon>
        <taxon>fabids</taxon>
        <taxon>Cucurbitales</taxon>
        <taxon>Cucurbitaceae</taxon>
        <taxon>Benincaseae</taxon>
        <taxon>Cucumis</taxon>
    </lineage>
</organism>
<protein>
    <submittedName>
        <fullName evidence="3">Uncharacterized protein</fullName>
    </submittedName>
</protein>
<dbReference type="Gramene" id="MELO3C029702.2.1">
    <property type="protein sequence ID" value="MELO3C029702.2.1"/>
    <property type="gene ID" value="MELO3C029702.2"/>
</dbReference>
<keyword evidence="2" id="KW-1133">Transmembrane helix</keyword>
<evidence type="ECO:0000256" key="2">
    <source>
        <dbReference type="SAM" id="Phobius"/>
    </source>
</evidence>
<keyword evidence="1" id="KW-0378">Hydrolase</keyword>
<keyword evidence="2" id="KW-0472">Membrane</keyword>
<dbReference type="InterPro" id="IPR036691">
    <property type="entry name" value="Endo/exonu/phosph_ase_sf"/>
</dbReference>
<name>A0A9I9E7A6_CUCME</name>
<accession>A0A9I9E7A6</accession>
<dbReference type="GO" id="GO:0046856">
    <property type="term" value="P:phosphatidylinositol dephosphorylation"/>
    <property type="evidence" value="ECO:0007669"/>
    <property type="project" value="TreeGrafter"/>
</dbReference>
<dbReference type="AlphaFoldDB" id="A0A9I9E7A6"/>